<dbReference type="KEGG" id="tti:THITH_08130"/>
<sequence>MYKRHSSPLFHSLRAIGIASGLTLALGGLAGCGERVVSFSDHVQPILDKRCIECHVPGAEGYEASGLELTSYESLMRGTRYGPIIEPGDPFISVLNQLVEGRADPSIAMPHGGHRLPDSELKTLREWVAQGARDN</sequence>
<dbReference type="GO" id="GO:0009055">
    <property type="term" value="F:electron transfer activity"/>
    <property type="evidence" value="ECO:0007669"/>
    <property type="project" value="InterPro"/>
</dbReference>
<name>W0DMN1_9GAMM</name>
<keyword evidence="2 4" id="KW-0479">Metal-binding</keyword>
<accession>W0DMN1</accession>
<keyword evidence="3 4" id="KW-0408">Iron</keyword>
<dbReference type="GO" id="GO:0020037">
    <property type="term" value="F:heme binding"/>
    <property type="evidence" value="ECO:0007669"/>
    <property type="project" value="InterPro"/>
</dbReference>
<dbReference type="OrthoDB" id="9809746at2"/>
<dbReference type="PANTHER" id="PTHR35889">
    <property type="entry name" value="CYCLOINULO-OLIGOSACCHARIDE FRUCTANOTRANSFERASE-RELATED"/>
    <property type="match status" value="1"/>
</dbReference>
<dbReference type="PROSITE" id="PS51257">
    <property type="entry name" value="PROKAR_LIPOPROTEIN"/>
    <property type="match status" value="1"/>
</dbReference>
<organism evidence="6 7">
    <name type="scientific">Thioalkalivibrio paradoxus ARh 1</name>
    <dbReference type="NCBI Taxonomy" id="713585"/>
    <lineage>
        <taxon>Bacteria</taxon>
        <taxon>Pseudomonadati</taxon>
        <taxon>Pseudomonadota</taxon>
        <taxon>Gammaproteobacteria</taxon>
        <taxon>Chromatiales</taxon>
        <taxon>Ectothiorhodospiraceae</taxon>
        <taxon>Thioalkalivibrio</taxon>
    </lineage>
</organism>
<evidence type="ECO:0000256" key="4">
    <source>
        <dbReference type="PROSITE-ProRule" id="PRU00433"/>
    </source>
</evidence>
<protein>
    <submittedName>
        <fullName evidence="6">Signal peptide protein</fullName>
    </submittedName>
</protein>
<dbReference type="AlphaFoldDB" id="W0DMN1"/>
<evidence type="ECO:0000313" key="7">
    <source>
        <dbReference type="Proteomes" id="UP000005289"/>
    </source>
</evidence>
<dbReference type="GO" id="GO:0046872">
    <property type="term" value="F:metal ion binding"/>
    <property type="evidence" value="ECO:0007669"/>
    <property type="project" value="UniProtKB-KW"/>
</dbReference>
<dbReference type="PANTHER" id="PTHR35889:SF3">
    <property type="entry name" value="F-BOX DOMAIN-CONTAINING PROTEIN"/>
    <property type="match status" value="1"/>
</dbReference>
<keyword evidence="1 4" id="KW-0349">Heme</keyword>
<evidence type="ECO:0000256" key="2">
    <source>
        <dbReference type="ARBA" id="ARBA00022723"/>
    </source>
</evidence>
<gene>
    <name evidence="6" type="ORF">THITH_08130</name>
</gene>
<reference evidence="6 7" key="1">
    <citation type="submission" date="2013-12" db="EMBL/GenBank/DDBJ databases">
        <authorList>
            <consortium name="DOE Joint Genome Institute"/>
            <person name="Muyzer G."/>
            <person name="Huntemann M."/>
            <person name="Han J."/>
            <person name="Chen A."/>
            <person name="Kyrpides N."/>
            <person name="Mavromatis K."/>
            <person name="Markowitz V."/>
            <person name="Palaniappan K."/>
            <person name="Ivanova N."/>
            <person name="Schaumberg A."/>
            <person name="Pati A."/>
            <person name="Liolios K."/>
            <person name="Nordberg H.P."/>
            <person name="Cantor M.N."/>
            <person name="Hua S.X."/>
            <person name="Woyke T."/>
        </authorList>
    </citation>
    <scope>NUCLEOTIDE SEQUENCE [LARGE SCALE GENOMIC DNA]</scope>
    <source>
        <strain evidence="6 7">ARh 1</strain>
    </source>
</reference>
<dbReference type="PROSITE" id="PS51007">
    <property type="entry name" value="CYTC"/>
    <property type="match status" value="1"/>
</dbReference>
<evidence type="ECO:0000256" key="3">
    <source>
        <dbReference type="ARBA" id="ARBA00023004"/>
    </source>
</evidence>
<evidence type="ECO:0000256" key="1">
    <source>
        <dbReference type="ARBA" id="ARBA00022617"/>
    </source>
</evidence>
<keyword evidence="7" id="KW-1185">Reference proteome</keyword>
<evidence type="ECO:0000259" key="5">
    <source>
        <dbReference type="PROSITE" id="PS51007"/>
    </source>
</evidence>
<dbReference type="Proteomes" id="UP000005289">
    <property type="component" value="Chromosome"/>
</dbReference>
<dbReference type="InterPro" id="IPR011429">
    <property type="entry name" value="Cyt_c_Planctomycete-type"/>
</dbReference>
<dbReference type="Pfam" id="PF07635">
    <property type="entry name" value="PSCyt1"/>
    <property type="match status" value="1"/>
</dbReference>
<dbReference type="STRING" id="713585.THITH_08130"/>
<evidence type="ECO:0000313" key="6">
    <source>
        <dbReference type="EMBL" id="AHE98238.1"/>
    </source>
</evidence>
<dbReference type="HOGENOM" id="CLU_151358_1_0_6"/>
<dbReference type="SUPFAM" id="SSF46626">
    <property type="entry name" value="Cytochrome c"/>
    <property type="match status" value="1"/>
</dbReference>
<dbReference type="EMBL" id="CP007029">
    <property type="protein sequence ID" value="AHE98238.1"/>
    <property type="molecule type" value="Genomic_DNA"/>
</dbReference>
<proteinExistence type="predicted"/>
<feature type="domain" description="Cytochrome c" evidence="5">
    <location>
        <begin position="28"/>
        <end position="132"/>
    </location>
</feature>
<dbReference type="InterPro" id="IPR009056">
    <property type="entry name" value="Cyt_c-like_dom"/>
</dbReference>
<dbReference type="InterPro" id="IPR036909">
    <property type="entry name" value="Cyt_c-like_dom_sf"/>
</dbReference>
<dbReference type="RefSeq" id="WP_006747623.1">
    <property type="nucleotide sequence ID" value="NZ_CP007029.1"/>
</dbReference>